<protein>
    <submittedName>
        <fullName evidence="1">Cthe_2314 family HEPN domain-containing protein</fullName>
    </submittedName>
</protein>
<keyword evidence="2" id="KW-1185">Reference proteome</keyword>
<organism evidence="1 2">
    <name type="scientific">Paenibacillus mesotrionivorans</name>
    <dbReference type="NCBI Taxonomy" id="3160968"/>
    <lineage>
        <taxon>Bacteria</taxon>
        <taxon>Bacillati</taxon>
        <taxon>Bacillota</taxon>
        <taxon>Bacilli</taxon>
        <taxon>Bacillales</taxon>
        <taxon>Paenibacillaceae</taxon>
        <taxon>Paenibacillus</taxon>
    </lineage>
</organism>
<proteinExistence type="predicted"/>
<evidence type="ECO:0000313" key="1">
    <source>
        <dbReference type="EMBL" id="MFM9327727.1"/>
    </source>
</evidence>
<dbReference type="EMBL" id="JBJURJ010000003">
    <property type="protein sequence ID" value="MFM9327727.1"/>
    <property type="molecule type" value="Genomic_DNA"/>
</dbReference>
<gene>
    <name evidence="1" type="ORF">ACI1P1_05350</name>
</gene>
<dbReference type="Proteomes" id="UP001631969">
    <property type="component" value="Unassembled WGS sequence"/>
</dbReference>
<reference evidence="1" key="1">
    <citation type="submission" date="2024-12" db="EMBL/GenBank/DDBJ databases">
        <authorList>
            <person name="Wu N."/>
        </authorList>
    </citation>
    <scope>NUCLEOTIDE SEQUENCE</scope>
    <source>
        <strain evidence="1">P15</strain>
    </source>
</reference>
<accession>A0ACC7NTQ7</accession>
<comment type="caution">
    <text evidence="1">The sequence shown here is derived from an EMBL/GenBank/DDBJ whole genome shotgun (WGS) entry which is preliminary data.</text>
</comment>
<name>A0ACC7NTQ7_9BACL</name>
<sequence>MLRELLNAAPRAEQGDMQKALRALELYLEKLERVGPGGRVSPSRSGEEIPRLELWTRGFADALDELEESKFCAETFGRGIHASFVEEMSPEERLKYRRYLYFYKNAFIRVFSILDKLGYFLDELYSLGTGKVKARFSYFTVLRQMHDRKVEVKLEERLYELKQKYQEPLRRLRSQRNMEIHLLNAEMVDDMIRVKRQTHADGRQKVENVLQNLSDLALSFEMVCRTIAVVFDHTKGSVRTKG</sequence>
<evidence type="ECO:0000313" key="2">
    <source>
        <dbReference type="Proteomes" id="UP001631969"/>
    </source>
</evidence>